<evidence type="ECO:0000256" key="7">
    <source>
        <dbReference type="SAM" id="MobiDB-lite"/>
    </source>
</evidence>
<evidence type="ECO:0000256" key="1">
    <source>
        <dbReference type="ARBA" id="ARBA00000707"/>
    </source>
</evidence>
<feature type="domain" description="USP" evidence="8">
    <location>
        <begin position="643"/>
        <end position="1345"/>
    </location>
</feature>
<feature type="region of interest" description="Disordered" evidence="7">
    <location>
        <begin position="111"/>
        <end position="140"/>
    </location>
</feature>
<dbReference type="Pfam" id="PF00443">
    <property type="entry name" value="UCH"/>
    <property type="match status" value="1"/>
</dbReference>
<dbReference type="FunFam" id="3.90.70.10:FF:000122">
    <property type="entry name" value="Ubiquitin carboxyl-terminal hydrolase 2"/>
    <property type="match status" value="1"/>
</dbReference>
<evidence type="ECO:0000256" key="6">
    <source>
        <dbReference type="ARBA" id="ARBA00022807"/>
    </source>
</evidence>
<name>A0A5B0NJ39_PUCGR</name>
<dbReference type="InterPro" id="IPR028889">
    <property type="entry name" value="USP"/>
</dbReference>
<dbReference type="PROSITE" id="PS00973">
    <property type="entry name" value="USP_2"/>
    <property type="match status" value="1"/>
</dbReference>
<feature type="region of interest" description="Disordered" evidence="7">
    <location>
        <begin position="1327"/>
        <end position="1401"/>
    </location>
</feature>
<evidence type="ECO:0000256" key="4">
    <source>
        <dbReference type="ARBA" id="ARBA00022786"/>
    </source>
</evidence>
<evidence type="ECO:0000259" key="8">
    <source>
        <dbReference type="PROSITE" id="PS50235"/>
    </source>
</evidence>
<feature type="compositionally biased region" description="Low complexity" evidence="7">
    <location>
        <begin position="117"/>
        <end position="131"/>
    </location>
</feature>
<dbReference type="GO" id="GO:0004843">
    <property type="term" value="F:cysteine-type deubiquitinase activity"/>
    <property type="evidence" value="ECO:0007669"/>
    <property type="project" value="UniProtKB-EC"/>
</dbReference>
<dbReference type="InterPro" id="IPR044635">
    <property type="entry name" value="UBP14-like"/>
</dbReference>
<dbReference type="PROSITE" id="PS00972">
    <property type="entry name" value="USP_1"/>
    <property type="match status" value="1"/>
</dbReference>
<evidence type="ECO:0000256" key="2">
    <source>
        <dbReference type="ARBA" id="ARBA00012759"/>
    </source>
</evidence>
<dbReference type="SUPFAM" id="SSF54001">
    <property type="entry name" value="Cysteine proteinases"/>
    <property type="match status" value="1"/>
</dbReference>
<dbReference type="InterPro" id="IPR001394">
    <property type="entry name" value="Peptidase_C19_UCH"/>
</dbReference>
<dbReference type="CDD" id="cd02257">
    <property type="entry name" value="Peptidase_C19"/>
    <property type="match status" value="1"/>
</dbReference>
<feature type="region of interest" description="Disordered" evidence="7">
    <location>
        <begin position="1440"/>
        <end position="1470"/>
    </location>
</feature>
<gene>
    <name evidence="9" type="primary">UBP2_5</name>
    <name evidence="9" type="ORF">PGTUg99_030240</name>
</gene>
<dbReference type="GO" id="GO:0061136">
    <property type="term" value="P:regulation of proteasomal protein catabolic process"/>
    <property type="evidence" value="ECO:0007669"/>
    <property type="project" value="TreeGrafter"/>
</dbReference>
<comment type="caution">
    <text evidence="9">The sequence shown here is derived from an EMBL/GenBank/DDBJ whole genome shotgun (WGS) entry which is preliminary data.</text>
</comment>
<evidence type="ECO:0000313" key="10">
    <source>
        <dbReference type="Proteomes" id="UP000325313"/>
    </source>
</evidence>
<evidence type="ECO:0000256" key="5">
    <source>
        <dbReference type="ARBA" id="ARBA00022801"/>
    </source>
</evidence>
<dbReference type="PANTHER" id="PTHR43982:SF6">
    <property type="entry name" value="UBIQUITIN CARBOXYL-TERMINAL HYDROLASE 2-RELATED"/>
    <property type="match status" value="1"/>
</dbReference>
<dbReference type="InterPro" id="IPR038765">
    <property type="entry name" value="Papain-like_cys_pep_sf"/>
</dbReference>
<protein>
    <recommendedName>
        <fullName evidence="2">ubiquitinyl hydrolase 1</fullName>
        <ecNumber evidence="2">3.4.19.12</ecNumber>
    </recommendedName>
</protein>
<dbReference type="PROSITE" id="PS50235">
    <property type="entry name" value="USP_3"/>
    <property type="match status" value="1"/>
</dbReference>
<comment type="catalytic activity">
    <reaction evidence="1">
        <text>Thiol-dependent hydrolysis of ester, thioester, amide, peptide and isopeptide bonds formed by the C-terminal Gly of ubiquitin (a 76-residue protein attached to proteins as an intracellular targeting signal).</text>
        <dbReference type="EC" id="3.4.19.12"/>
    </reaction>
</comment>
<feature type="compositionally biased region" description="Low complexity" evidence="7">
    <location>
        <begin position="752"/>
        <end position="768"/>
    </location>
</feature>
<feature type="compositionally biased region" description="Low complexity" evidence="7">
    <location>
        <begin position="1440"/>
        <end position="1454"/>
    </location>
</feature>
<proteinExistence type="predicted"/>
<feature type="compositionally biased region" description="Basic and acidic residues" evidence="7">
    <location>
        <begin position="1263"/>
        <end position="1274"/>
    </location>
</feature>
<accession>A0A5B0NJ39</accession>
<keyword evidence="6" id="KW-0788">Thiol protease</keyword>
<dbReference type="EC" id="3.4.19.12" evidence="2"/>
<evidence type="ECO:0000313" key="9">
    <source>
        <dbReference type="EMBL" id="KAA1088803.1"/>
    </source>
</evidence>
<dbReference type="GO" id="GO:0043161">
    <property type="term" value="P:proteasome-mediated ubiquitin-dependent protein catabolic process"/>
    <property type="evidence" value="ECO:0007669"/>
    <property type="project" value="InterPro"/>
</dbReference>
<sequence>METTPTASIDLSNLNPFPPAFTTLKLLSETFDHQDQSELWPHPIWDLEFNKNSTIWNQITNNNQQTNNNNPKYPPLSIHELVLSKPHPSSFFCPITWRWLIIELIDSQTPPRPLSSQCNQHEQQKQQQQQENQDKQHSSSPHHFFQLFKSSVHQIQRFNPIPASIFDLQSSAQSQENYQPSNSPVLKSHTLNYDYSSRWDARLCAGCSRGIFISPLEASVPSIFDRDHAIDLINHAKKYNHLPNNLPAKAKPEQLVYKAWHTVFIVAQNALLEGKLSPLPLNGKSISGRMPWDPVSEKIWASLGVIRKEGPTPLLVLPSLNVKTPEGRKNRAIWCRALLEISVFLKWYKLQHPHIEESIKSNYIVPFNLVSAYPKIVQMLGGNSIPVFPTKSTWQTPNGKPVAYAAYAKLGIVPSVPDGVIISGYEVQVRTFPHLRYEFYEALREIQMIRESQSLAVFLGIEASRGVVGLTEARLAWNLICGDGKDPSFDNMDLTREDFMMNAYNAKEAAETNPAEKTKLRNALRTLVEANPTNELLRVISDTANSAAEEKANPMDLNKAYATLGDIIPEVDDEMLWMAYTIGVSDQPGQKDVLREALQVIARHRKSQLIESRLVAEIKGGNAESAMEIVPYSPPPVSYDLPAGLNNIGNTCYLNSLLQYFFSVQELREILLRFPEFEQDIDEHQEMKEKKRVGGRIVSASEILRSKQFASQLQGLFREMISTPLSAVTPERELAFLALVLSKDESPMSVPTTTTNANHNSSASTDATLVDDQPVILGPTFNATPSPPANVASAGSSTVLGKRKSESSGSDDGHSTSRNLMDVDSVPPATADKELIGPTKDLAMAGRSPILPTSEPDPPPPPKATAPLIIDLTDDSNNPPPPPPPLPPRPNRSKSVTAIESGSHMMFGRQNDVSECMDNCLFQIQAALDQEKIRASGEFDGDGNLVKSLFYGKTRQSLMFENPKGKVSIKEEQFAYLLVDVAEEGRDLYDGLDKVFDESEVELENGKACRRVGLVELPPILQIQLQRVQFDRRTHTVFKSNAHLKFGQRLRMDRYLEPDPDDQVGQEKRTKTIGLRKEIECLRGRLGELTTNVSGDKRTASTVLRDLHGILSSSADPSSCPSRAGSSPGTRLDFFHGLLGPEELDYLDAEATAIDAEIAGNKVAIKRLKAHVEEMWKVDETNENPPASRSEEFSPPSNTTGHLPPSLDHNLPTKSTTTTTTTPSSTPVVPMNVEPSQPHLPPASGNLNKDKDRRLEQDDDDEPVIKDDRIDKHPSSSSSQTAEYILVGLFMHRGTAQGGHYWAIQRQLPDRLDRWLKYNDSQVSEIDPKVEVFNDDDEHADDDEEEGGETVGEQMVVEGPKARDEDDQTKTPPSTDLQLPHQIKPSSSGFPASKNRRKRTADNANPYWLTYVRKDQLNRFQMVHRNLHAFDPPVVISSSATPPVLSSCSSSSSAPLPPATLVPADPIVLS</sequence>
<keyword evidence="5" id="KW-0378">Hydrolase</keyword>
<feature type="compositionally biased region" description="Low complexity" evidence="7">
    <location>
        <begin position="1212"/>
        <end position="1227"/>
    </location>
</feature>
<reference evidence="9 10" key="1">
    <citation type="submission" date="2019-05" db="EMBL/GenBank/DDBJ databases">
        <title>Emergence of the Ug99 lineage of the wheat stem rust pathogen through somatic hybridization.</title>
        <authorList>
            <person name="Li F."/>
            <person name="Upadhyaya N.M."/>
            <person name="Sperschneider J."/>
            <person name="Matny O."/>
            <person name="Nguyen-Phuc H."/>
            <person name="Mago R."/>
            <person name="Raley C."/>
            <person name="Miller M.E."/>
            <person name="Silverstein K.A.T."/>
            <person name="Henningsen E."/>
            <person name="Hirsch C.D."/>
            <person name="Visser B."/>
            <person name="Pretorius Z.A."/>
            <person name="Steffenson B.J."/>
            <person name="Schwessinger B."/>
            <person name="Dodds P.N."/>
            <person name="Figueroa M."/>
        </authorList>
    </citation>
    <scope>NUCLEOTIDE SEQUENCE [LARGE SCALE GENOMIC DNA]</scope>
    <source>
        <strain evidence="9 10">Ug99</strain>
    </source>
</reference>
<dbReference type="GO" id="GO:0070628">
    <property type="term" value="F:proteasome binding"/>
    <property type="evidence" value="ECO:0007669"/>
    <property type="project" value="TreeGrafter"/>
</dbReference>
<dbReference type="Gene3D" id="3.90.70.10">
    <property type="entry name" value="Cysteine proteinases"/>
    <property type="match status" value="2"/>
</dbReference>
<dbReference type="InterPro" id="IPR025305">
    <property type="entry name" value="UCH_repeat_domain"/>
</dbReference>
<dbReference type="Proteomes" id="UP000325313">
    <property type="component" value="Unassembled WGS sequence"/>
</dbReference>
<feature type="compositionally biased region" description="Basic and acidic residues" evidence="7">
    <location>
        <begin position="803"/>
        <end position="815"/>
    </location>
</feature>
<feature type="region of interest" description="Disordered" evidence="7">
    <location>
        <begin position="1179"/>
        <end position="1279"/>
    </location>
</feature>
<keyword evidence="4" id="KW-0833">Ubl conjugation pathway</keyword>
<dbReference type="Pfam" id="PF13446">
    <property type="entry name" value="RPT"/>
    <property type="match status" value="2"/>
</dbReference>
<evidence type="ECO:0000256" key="3">
    <source>
        <dbReference type="ARBA" id="ARBA00022670"/>
    </source>
</evidence>
<dbReference type="PANTHER" id="PTHR43982">
    <property type="entry name" value="UBIQUITIN CARBOXYL-TERMINAL HYDROLASE"/>
    <property type="match status" value="1"/>
</dbReference>
<dbReference type="EMBL" id="VDEP01000405">
    <property type="protein sequence ID" value="KAA1088803.1"/>
    <property type="molecule type" value="Genomic_DNA"/>
</dbReference>
<dbReference type="InterPro" id="IPR018200">
    <property type="entry name" value="USP_CS"/>
</dbReference>
<feature type="compositionally biased region" description="Pro residues" evidence="7">
    <location>
        <begin position="855"/>
        <end position="864"/>
    </location>
</feature>
<organism evidence="9 10">
    <name type="scientific">Puccinia graminis f. sp. tritici</name>
    <dbReference type="NCBI Taxonomy" id="56615"/>
    <lineage>
        <taxon>Eukaryota</taxon>
        <taxon>Fungi</taxon>
        <taxon>Dikarya</taxon>
        <taxon>Basidiomycota</taxon>
        <taxon>Pucciniomycotina</taxon>
        <taxon>Pucciniomycetes</taxon>
        <taxon>Pucciniales</taxon>
        <taxon>Pucciniaceae</taxon>
        <taxon>Puccinia</taxon>
    </lineage>
</organism>
<feature type="compositionally biased region" description="Acidic residues" evidence="7">
    <location>
        <begin position="1333"/>
        <end position="1348"/>
    </location>
</feature>
<feature type="region of interest" description="Disordered" evidence="7">
    <location>
        <begin position="746"/>
        <end position="895"/>
    </location>
</feature>
<feature type="compositionally biased region" description="Pro residues" evidence="7">
    <location>
        <begin position="878"/>
        <end position="890"/>
    </location>
</feature>
<keyword evidence="3 9" id="KW-0645">Protease</keyword>
<dbReference type="GO" id="GO:0016579">
    <property type="term" value="P:protein deubiquitination"/>
    <property type="evidence" value="ECO:0007669"/>
    <property type="project" value="InterPro"/>
</dbReference>